<evidence type="ECO:0000259" key="2">
    <source>
        <dbReference type="Pfam" id="PF01343"/>
    </source>
</evidence>
<accession>A0ABP7NTQ1</accession>
<name>A0ABP7NTQ1_9BACT</name>
<proteinExistence type="inferred from homology"/>
<dbReference type="Pfam" id="PF01343">
    <property type="entry name" value="Peptidase_S49"/>
    <property type="match status" value="1"/>
</dbReference>
<dbReference type="SUPFAM" id="SSF52096">
    <property type="entry name" value="ClpP/crotonase"/>
    <property type="match status" value="1"/>
</dbReference>
<keyword evidence="4" id="KW-1185">Reference proteome</keyword>
<gene>
    <name evidence="3" type="ORF">GCM10022406_39520</name>
</gene>
<dbReference type="PANTHER" id="PTHR42987">
    <property type="entry name" value="PEPTIDASE S49"/>
    <property type="match status" value="1"/>
</dbReference>
<organism evidence="3 4">
    <name type="scientific">Hymenobacter algoricola</name>
    <dbReference type="NCBI Taxonomy" id="486267"/>
    <lineage>
        <taxon>Bacteria</taxon>
        <taxon>Pseudomonadati</taxon>
        <taxon>Bacteroidota</taxon>
        <taxon>Cytophagia</taxon>
        <taxon>Cytophagales</taxon>
        <taxon>Hymenobacteraceae</taxon>
        <taxon>Hymenobacter</taxon>
    </lineage>
</organism>
<reference evidence="4" key="1">
    <citation type="journal article" date="2019" name="Int. J. Syst. Evol. Microbiol.">
        <title>The Global Catalogue of Microorganisms (GCM) 10K type strain sequencing project: providing services to taxonomists for standard genome sequencing and annotation.</title>
        <authorList>
            <consortium name="The Broad Institute Genomics Platform"/>
            <consortium name="The Broad Institute Genome Sequencing Center for Infectious Disease"/>
            <person name="Wu L."/>
            <person name="Ma J."/>
        </authorList>
    </citation>
    <scope>NUCLEOTIDE SEQUENCE [LARGE SCALE GENOMIC DNA]</scope>
    <source>
        <strain evidence="4">JCM 17214</strain>
    </source>
</reference>
<protein>
    <recommendedName>
        <fullName evidence="2">Peptidase S49 domain-containing protein</fullName>
    </recommendedName>
</protein>
<evidence type="ECO:0000313" key="4">
    <source>
        <dbReference type="Proteomes" id="UP001499909"/>
    </source>
</evidence>
<sequence length="313" mass="32301">MLGLVSRLSSSPWAISLEHAQSYMPLLAGLLTGNAPMITGQSMADLRAEAAPKDYVATLAASGRFVTYGARAAAGGATGGATDGIVVRVMSVAGPLMKADQECGPRGLMSLANDLQRASRDQEISAVLLRMDTPGGQVFGTQSVVDGVKACQAAGKPVVALIEDGLMCSAGYWIGSATDTIIATHETCTIGSIGVMASWMDAQPYFEKMGVKFHEVYAEQSSQKNADFAAAALGDYKAVKANLTAIAGTFLGDVRANRGSRLNEKLFEKSGASAGKTGFASWAGDIGLIDAMGSFQDAIGECVRLVQAGSKGA</sequence>
<comment type="similarity">
    <text evidence="1">Belongs to the peptidase S49 family.</text>
</comment>
<dbReference type="InterPro" id="IPR002142">
    <property type="entry name" value="Peptidase_S49"/>
</dbReference>
<feature type="domain" description="Peptidase S49" evidence="2">
    <location>
        <begin position="152"/>
        <end position="302"/>
    </location>
</feature>
<evidence type="ECO:0000313" key="3">
    <source>
        <dbReference type="EMBL" id="GAA3953930.1"/>
    </source>
</evidence>
<evidence type="ECO:0000256" key="1">
    <source>
        <dbReference type="ARBA" id="ARBA00008683"/>
    </source>
</evidence>
<dbReference type="Proteomes" id="UP001499909">
    <property type="component" value="Unassembled WGS sequence"/>
</dbReference>
<dbReference type="InterPro" id="IPR029045">
    <property type="entry name" value="ClpP/crotonase-like_dom_sf"/>
</dbReference>
<dbReference type="Gene3D" id="3.90.226.10">
    <property type="entry name" value="2-enoyl-CoA Hydratase, Chain A, domain 1"/>
    <property type="match status" value="1"/>
</dbReference>
<dbReference type="PANTHER" id="PTHR42987:SF4">
    <property type="entry name" value="PROTEASE SOHB-RELATED"/>
    <property type="match status" value="1"/>
</dbReference>
<comment type="caution">
    <text evidence="3">The sequence shown here is derived from an EMBL/GenBank/DDBJ whole genome shotgun (WGS) entry which is preliminary data.</text>
</comment>
<dbReference type="EMBL" id="BAABDH010000112">
    <property type="protein sequence ID" value="GAA3953930.1"/>
    <property type="molecule type" value="Genomic_DNA"/>
</dbReference>
<dbReference type="RefSeq" id="WP_345117698.1">
    <property type="nucleotide sequence ID" value="NZ_BAABDH010000112.1"/>
</dbReference>